<reference evidence="3 4" key="1">
    <citation type="submission" date="2019-11" db="EMBL/GenBank/DDBJ databases">
        <title>Novel species isolated from a subtropical stream in China.</title>
        <authorList>
            <person name="Lu H."/>
        </authorList>
    </citation>
    <scope>NUCLEOTIDE SEQUENCE [LARGE SCALE GENOMIC DNA]</scope>
    <source>
        <strain evidence="3 4">FT92W</strain>
    </source>
</reference>
<evidence type="ECO:0000259" key="2">
    <source>
        <dbReference type="Pfam" id="PF09832"/>
    </source>
</evidence>
<keyword evidence="4" id="KW-1185">Reference proteome</keyword>
<feature type="chain" id="PRO_5031574926" evidence="1">
    <location>
        <begin position="20"/>
        <end position="187"/>
    </location>
</feature>
<keyword evidence="1" id="KW-0732">Signal</keyword>
<feature type="domain" description="DUF2059" evidence="2">
    <location>
        <begin position="114"/>
        <end position="153"/>
    </location>
</feature>
<dbReference type="Proteomes" id="UP000446768">
    <property type="component" value="Unassembled WGS sequence"/>
</dbReference>
<accession>A0A7X2ISW6</accession>
<evidence type="ECO:0000256" key="1">
    <source>
        <dbReference type="SAM" id="SignalP"/>
    </source>
</evidence>
<proteinExistence type="predicted"/>
<evidence type="ECO:0000313" key="3">
    <source>
        <dbReference type="EMBL" id="MRV75492.1"/>
    </source>
</evidence>
<protein>
    <submittedName>
        <fullName evidence="3">DUF2059 domain-containing protein</fullName>
    </submittedName>
</protein>
<organism evidence="3 4">
    <name type="scientific">Pseudoduganella rivuli</name>
    <dbReference type="NCBI Taxonomy" id="2666085"/>
    <lineage>
        <taxon>Bacteria</taxon>
        <taxon>Pseudomonadati</taxon>
        <taxon>Pseudomonadota</taxon>
        <taxon>Betaproteobacteria</taxon>
        <taxon>Burkholderiales</taxon>
        <taxon>Oxalobacteraceae</taxon>
        <taxon>Telluria group</taxon>
        <taxon>Pseudoduganella</taxon>
    </lineage>
</organism>
<comment type="caution">
    <text evidence="3">The sequence shown here is derived from an EMBL/GenBank/DDBJ whole genome shotgun (WGS) entry which is preliminary data.</text>
</comment>
<dbReference type="InterPro" id="IPR018637">
    <property type="entry name" value="DUF2059"/>
</dbReference>
<name>A0A7X2ISW6_9BURK</name>
<sequence length="187" mass="19618">MALCGTACAATAATTPATAGAAAAPAAVAGAIPPAKQVLIDKILTLWHMESVGLSMLQAPVSDAVAQAKVVLQGRATDAKRDAAMTDIVNEARKFMEETTPTVRNSALKLIPAKVAPLLAERFSEDELKQMIAILESPVKQKFEALLPELQKSLGEAVATDSGPVINPKLQDLKQRIGMRLRAAVTP</sequence>
<evidence type="ECO:0000313" key="4">
    <source>
        <dbReference type="Proteomes" id="UP000446768"/>
    </source>
</evidence>
<gene>
    <name evidence="3" type="ORF">GJ700_27605</name>
</gene>
<dbReference type="Pfam" id="PF09832">
    <property type="entry name" value="DUF2059"/>
    <property type="match status" value="1"/>
</dbReference>
<dbReference type="EMBL" id="WKJJ01000021">
    <property type="protein sequence ID" value="MRV75492.1"/>
    <property type="molecule type" value="Genomic_DNA"/>
</dbReference>
<dbReference type="AlphaFoldDB" id="A0A7X2ISW6"/>
<feature type="signal peptide" evidence="1">
    <location>
        <begin position="1"/>
        <end position="19"/>
    </location>
</feature>